<dbReference type="GeneID" id="57752437"/>
<dbReference type="AlphaFoldDB" id="A0A0B7GYY3"/>
<feature type="domain" description="VTT" evidence="8">
    <location>
        <begin position="53"/>
        <end position="149"/>
    </location>
</feature>
<evidence type="ECO:0000256" key="3">
    <source>
        <dbReference type="ARBA" id="ARBA00022475"/>
    </source>
</evidence>
<evidence type="ECO:0000256" key="2">
    <source>
        <dbReference type="ARBA" id="ARBA00010792"/>
    </source>
</evidence>
<dbReference type="PANTHER" id="PTHR30353">
    <property type="entry name" value="INNER MEMBRANE PROTEIN DEDA-RELATED"/>
    <property type="match status" value="1"/>
</dbReference>
<dbReference type="Pfam" id="PF09335">
    <property type="entry name" value="VTT_dom"/>
    <property type="match status" value="1"/>
</dbReference>
<evidence type="ECO:0000256" key="4">
    <source>
        <dbReference type="ARBA" id="ARBA00022692"/>
    </source>
</evidence>
<keyword evidence="6 7" id="KW-0472">Membrane</keyword>
<feature type="transmembrane region" description="Helical" evidence="7">
    <location>
        <begin position="137"/>
        <end position="161"/>
    </location>
</feature>
<evidence type="ECO:0000313" key="12">
    <source>
        <dbReference type="Proteomes" id="UP000323594"/>
    </source>
</evidence>
<dbReference type="Proteomes" id="UP000042527">
    <property type="component" value="Unassembled WGS sequence"/>
</dbReference>
<evidence type="ECO:0000256" key="1">
    <source>
        <dbReference type="ARBA" id="ARBA00004651"/>
    </source>
</evidence>
<feature type="transmembrane region" description="Helical" evidence="7">
    <location>
        <begin position="167"/>
        <end position="188"/>
    </location>
</feature>
<dbReference type="PANTHER" id="PTHR30353:SF15">
    <property type="entry name" value="INNER MEMBRANE PROTEIN YABI"/>
    <property type="match status" value="1"/>
</dbReference>
<accession>A0A0B7GYY3</accession>
<evidence type="ECO:0000313" key="9">
    <source>
        <dbReference type="EMBL" id="CEM62165.1"/>
    </source>
</evidence>
<proteinExistence type="inferred from homology"/>
<evidence type="ECO:0000256" key="6">
    <source>
        <dbReference type="ARBA" id="ARBA00023136"/>
    </source>
</evidence>
<dbReference type="GO" id="GO:0005886">
    <property type="term" value="C:plasma membrane"/>
    <property type="evidence" value="ECO:0007669"/>
    <property type="project" value="UniProtKB-SubCell"/>
</dbReference>
<dbReference type="RefSeq" id="WP_082048220.1">
    <property type="nucleotide sequence ID" value="NZ_CDNC01000023.1"/>
</dbReference>
<sequence>MNSILLWIGEYVTYFPMVIFLGLMLGGFNIPVSEDALIIMSALLCQQEKASIPTFLCALYFGAVLSDYLVYFWGKLLGKGLINFGVFKKIVTEENTKRISRALEHHGFLTYLFGRFIPFGIRNVLSMTSGFVQFPFYKFAVFDSIAALFSISSLFWLTYFFGSSGSIFIKILGVIVLIGVTGFCIYLVKSGKIIQITDKKLDKEDQKNTKAFL</sequence>
<feature type="transmembrane region" description="Helical" evidence="7">
    <location>
        <begin position="52"/>
        <end position="74"/>
    </location>
</feature>
<reference evidence="11" key="2">
    <citation type="submission" date="2015-01" db="EMBL/GenBank/DDBJ databases">
        <authorList>
            <person name="Manzoor Shahid"/>
            <person name="Zubair Saima"/>
        </authorList>
    </citation>
    <scope>NUCLEOTIDE SEQUENCE [LARGE SCALE GENOMIC DNA]</scope>
    <source>
        <strain evidence="11">V1</strain>
    </source>
</reference>
<feature type="transmembrane region" description="Helical" evidence="7">
    <location>
        <begin position="108"/>
        <end position="125"/>
    </location>
</feature>
<evidence type="ECO:0000313" key="10">
    <source>
        <dbReference type="EMBL" id="QEJ97499.1"/>
    </source>
</evidence>
<feature type="transmembrane region" description="Helical" evidence="7">
    <location>
        <begin position="12"/>
        <end position="32"/>
    </location>
</feature>
<reference evidence="10 12" key="3">
    <citation type="submission" date="2019-08" db="EMBL/GenBank/DDBJ databases">
        <authorList>
            <person name="Kuhnert P."/>
        </authorList>
    </citation>
    <scope>NUCLEOTIDE SEQUENCE [LARGE SCALE GENOMIC DNA]</scope>
    <source>
        <strain evidence="10 12">B36.5</strain>
    </source>
</reference>
<evidence type="ECO:0000313" key="11">
    <source>
        <dbReference type="Proteomes" id="UP000042527"/>
    </source>
</evidence>
<dbReference type="InterPro" id="IPR032818">
    <property type="entry name" value="DedA-like"/>
</dbReference>
<evidence type="ECO:0000259" key="8">
    <source>
        <dbReference type="Pfam" id="PF09335"/>
    </source>
</evidence>
<dbReference type="InterPro" id="IPR032816">
    <property type="entry name" value="VTT_dom"/>
</dbReference>
<dbReference type="Proteomes" id="UP000323594">
    <property type="component" value="Chromosome"/>
</dbReference>
<name>A0A0B7GYY3_TREPH</name>
<keyword evidence="3 7" id="KW-1003">Cell membrane</keyword>
<protein>
    <submittedName>
        <fullName evidence="9">DedA family protein</fullName>
    </submittedName>
</protein>
<comment type="similarity">
    <text evidence="2 7">Belongs to the DedA family.</text>
</comment>
<dbReference type="EMBL" id="CP042817">
    <property type="protein sequence ID" value="QEJ97499.1"/>
    <property type="molecule type" value="Genomic_DNA"/>
</dbReference>
<evidence type="ECO:0000256" key="5">
    <source>
        <dbReference type="ARBA" id="ARBA00022989"/>
    </source>
</evidence>
<gene>
    <name evidence="10" type="ORF">FUT82_05445</name>
    <name evidence="9" type="ORF">TPHV1_30060</name>
</gene>
<evidence type="ECO:0000256" key="7">
    <source>
        <dbReference type="RuleBase" id="RU367016"/>
    </source>
</evidence>
<dbReference type="EMBL" id="CDNC01000023">
    <property type="protein sequence ID" value="CEM62165.1"/>
    <property type="molecule type" value="Genomic_DNA"/>
</dbReference>
<keyword evidence="11" id="KW-1185">Reference proteome</keyword>
<comment type="subcellular location">
    <subcellularLocation>
        <location evidence="1 7">Cell membrane</location>
        <topology evidence="1 7">Multi-pass membrane protein</topology>
    </subcellularLocation>
</comment>
<keyword evidence="5 7" id="KW-1133">Transmembrane helix</keyword>
<dbReference type="OrthoDB" id="21108at2"/>
<reference evidence="9" key="1">
    <citation type="submission" date="2015-01" db="EMBL/GenBank/DDBJ databases">
        <authorList>
            <person name="Xiang T."/>
            <person name="Song Y."/>
            <person name="Huang L."/>
            <person name="Wang B."/>
            <person name="Wu P."/>
        </authorList>
    </citation>
    <scope>NUCLEOTIDE SEQUENCE [LARGE SCALE GENOMIC DNA]</scope>
    <source>
        <strain evidence="9">V1</strain>
    </source>
</reference>
<keyword evidence="4 7" id="KW-0812">Transmembrane</keyword>
<organism evidence="9 11">
    <name type="scientific">Treponema phagedenis</name>
    <dbReference type="NCBI Taxonomy" id="162"/>
    <lineage>
        <taxon>Bacteria</taxon>
        <taxon>Pseudomonadati</taxon>
        <taxon>Spirochaetota</taxon>
        <taxon>Spirochaetia</taxon>
        <taxon>Spirochaetales</taxon>
        <taxon>Treponemataceae</taxon>
        <taxon>Treponema</taxon>
    </lineage>
</organism>